<dbReference type="PRINTS" id="PR00368">
    <property type="entry name" value="FADPNR"/>
</dbReference>
<sequence length="681" mass="74775">MVFDKAYKRGDFKIVRLFERVKVGPIEIKNRIVMPAMGLGYTDDYTFTDRFKEYFRERAEGGVGLMLIGPIAIDRVGAAPYVPELFDDRNVEALSRFIEEIKRDTGVKAGTQLFHMGRNAFSYFTGNTPVAPSAIPGKLTGETPREMTKDDIAEVQRAFVDAAKRAVEAGFDYVEPVGCTGYLISQFLSPLTNKRTDEYGGPIENRMRFGIEIVKGIKEAVGDTVAVGIRIAGNDFMEGGHTNKESAIFAAECEKAGADAINVTGGWHETYIPQLTTNVPQGVYLYLARGIKEKVNIPVFASNRLGNPEVAERAIRSKACDLVCWGRPLICDPELPNKVKEGRYDEIVPCIACNQGCFNAVFEGRSVSCILNPRAGRELEFPKKEGKAKKKLKVLIAGGGPAGMEFAVTAGLLGHDVTLYEKESRLGGQINLAMSPPGKRELMNIIESFENRMKKFGVEVRLETELTPEMVKKSNPDVLVVATGAEPIEIKVPGINKPHVISAWDVLMDRVTEIGDNIVIIGGSATGCETAHYIAAMGTPDADTMRFILYHNAEEIEFARELLYKTGKTITVIDMVERLAENVGKTSRWSLMKSLKLLGVNLKPKTKLVEITDDAVIVESNNRQYSIPADTVITAVGAKSVRKLMDAVSGNDIKVITIGDAKGPRKITEAVQEGFEEAYNL</sequence>
<evidence type="ECO:0000256" key="2">
    <source>
        <dbReference type="ARBA" id="ARBA00001966"/>
    </source>
</evidence>
<dbReference type="GO" id="GO:0016491">
    <property type="term" value="F:oxidoreductase activity"/>
    <property type="evidence" value="ECO:0007669"/>
    <property type="project" value="UniProtKB-KW"/>
</dbReference>
<dbReference type="SUPFAM" id="SSF51905">
    <property type="entry name" value="FAD/NAD(P)-binding domain"/>
    <property type="match status" value="1"/>
</dbReference>
<evidence type="ECO:0000256" key="8">
    <source>
        <dbReference type="ARBA" id="ARBA00023004"/>
    </source>
</evidence>
<evidence type="ECO:0000256" key="9">
    <source>
        <dbReference type="ARBA" id="ARBA00023014"/>
    </source>
</evidence>
<keyword evidence="6" id="KW-0479">Metal-binding</keyword>
<dbReference type="PANTHER" id="PTHR42917:SF2">
    <property type="entry name" value="2,4-DIENOYL-COA REDUCTASE [(2E)-ENOYL-COA-PRODUCING]"/>
    <property type="match status" value="1"/>
</dbReference>
<dbReference type="AlphaFoldDB" id="A0A9D8KJ85"/>
<evidence type="ECO:0000313" key="13">
    <source>
        <dbReference type="Proteomes" id="UP000809273"/>
    </source>
</evidence>
<feature type="domain" description="NADH:flavin oxidoreductase/NADH oxidase N-terminal" evidence="10">
    <location>
        <begin position="17"/>
        <end position="346"/>
    </location>
</feature>
<protein>
    <submittedName>
        <fullName evidence="12">FAD-dependent oxidoreductase</fullName>
    </submittedName>
</protein>
<dbReference type="InterPro" id="IPR001155">
    <property type="entry name" value="OxRdtase_FMN_N"/>
</dbReference>
<evidence type="ECO:0000313" key="12">
    <source>
        <dbReference type="EMBL" id="MBN1574620.1"/>
    </source>
</evidence>
<evidence type="ECO:0000256" key="4">
    <source>
        <dbReference type="ARBA" id="ARBA00022630"/>
    </source>
</evidence>
<dbReference type="PANTHER" id="PTHR42917">
    <property type="entry name" value="2,4-DIENOYL-COA REDUCTASE"/>
    <property type="match status" value="1"/>
</dbReference>
<dbReference type="GO" id="GO:0010181">
    <property type="term" value="F:FMN binding"/>
    <property type="evidence" value="ECO:0007669"/>
    <property type="project" value="InterPro"/>
</dbReference>
<evidence type="ECO:0000256" key="1">
    <source>
        <dbReference type="ARBA" id="ARBA00001917"/>
    </source>
</evidence>
<keyword evidence="9" id="KW-0411">Iron-sulfur</keyword>
<comment type="cofactor">
    <cofactor evidence="2">
        <name>[4Fe-4S] cluster</name>
        <dbReference type="ChEBI" id="CHEBI:49883"/>
    </cofactor>
</comment>
<evidence type="ECO:0000256" key="5">
    <source>
        <dbReference type="ARBA" id="ARBA00022643"/>
    </source>
</evidence>
<accession>A0A9D8KJ85</accession>
<evidence type="ECO:0000259" key="11">
    <source>
        <dbReference type="Pfam" id="PF07992"/>
    </source>
</evidence>
<dbReference type="Gene3D" id="3.40.50.720">
    <property type="entry name" value="NAD(P)-binding Rossmann-like Domain"/>
    <property type="match status" value="1"/>
</dbReference>
<dbReference type="InterPro" id="IPR013785">
    <property type="entry name" value="Aldolase_TIM"/>
</dbReference>
<keyword evidence="8" id="KW-0408">Iron</keyword>
<dbReference type="SUPFAM" id="SSF51395">
    <property type="entry name" value="FMN-linked oxidoreductases"/>
    <property type="match status" value="1"/>
</dbReference>
<dbReference type="InterPro" id="IPR023753">
    <property type="entry name" value="FAD/NAD-binding_dom"/>
</dbReference>
<comment type="caution">
    <text evidence="12">The sequence shown here is derived from an EMBL/GenBank/DDBJ whole genome shotgun (WGS) entry which is preliminary data.</text>
</comment>
<dbReference type="Proteomes" id="UP000809273">
    <property type="component" value="Unassembled WGS sequence"/>
</dbReference>
<dbReference type="Gene3D" id="3.20.20.70">
    <property type="entry name" value="Aldolase class I"/>
    <property type="match status" value="1"/>
</dbReference>
<dbReference type="Pfam" id="PF07992">
    <property type="entry name" value="Pyr_redox_2"/>
    <property type="match status" value="1"/>
</dbReference>
<feature type="domain" description="FAD/NAD(P)-binding" evidence="11">
    <location>
        <begin position="393"/>
        <end position="645"/>
    </location>
</feature>
<evidence type="ECO:0000256" key="7">
    <source>
        <dbReference type="ARBA" id="ARBA00023002"/>
    </source>
</evidence>
<name>A0A9D8KJ85_9DELT</name>
<comment type="similarity">
    <text evidence="3">In the N-terminal section; belongs to the NADH:flavin oxidoreductase/NADH oxidase family.</text>
</comment>
<evidence type="ECO:0000256" key="6">
    <source>
        <dbReference type="ARBA" id="ARBA00022723"/>
    </source>
</evidence>
<evidence type="ECO:0000256" key="3">
    <source>
        <dbReference type="ARBA" id="ARBA00011048"/>
    </source>
</evidence>
<keyword evidence="7" id="KW-0560">Oxidoreductase</keyword>
<dbReference type="Gene3D" id="3.50.50.60">
    <property type="entry name" value="FAD/NAD(P)-binding domain"/>
    <property type="match status" value="1"/>
</dbReference>
<reference evidence="12" key="2">
    <citation type="submission" date="2021-01" db="EMBL/GenBank/DDBJ databases">
        <authorList>
            <person name="Hahn C.R."/>
            <person name="Youssef N.H."/>
            <person name="Elshahed M."/>
        </authorList>
    </citation>
    <scope>NUCLEOTIDE SEQUENCE</scope>
    <source>
        <strain evidence="12">Zod_Metabat.24</strain>
    </source>
</reference>
<dbReference type="InterPro" id="IPR036188">
    <property type="entry name" value="FAD/NAD-bd_sf"/>
</dbReference>
<dbReference type="InterPro" id="IPR051793">
    <property type="entry name" value="NADH:flavin_oxidoreductase"/>
</dbReference>
<dbReference type="GO" id="GO:0046872">
    <property type="term" value="F:metal ion binding"/>
    <property type="evidence" value="ECO:0007669"/>
    <property type="project" value="UniProtKB-KW"/>
</dbReference>
<organism evidence="12 13">
    <name type="scientific">Candidatus Zymogenus saltonus</name>
    <dbReference type="NCBI Taxonomy" id="2844893"/>
    <lineage>
        <taxon>Bacteria</taxon>
        <taxon>Deltaproteobacteria</taxon>
        <taxon>Candidatus Zymogenia</taxon>
        <taxon>Candidatus Zymogeniales</taxon>
        <taxon>Candidatus Zymogenaceae</taxon>
        <taxon>Candidatus Zymogenus</taxon>
    </lineage>
</organism>
<keyword evidence="5" id="KW-0288">FMN</keyword>
<reference evidence="12" key="1">
    <citation type="journal article" date="2021" name="Environ. Microbiol.">
        <title>Genomic characterization of three novel Desulfobacterota classes expand the metabolic and phylogenetic diversity of the phylum.</title>
        <authorList>
            <person name="Murphy C.L."/>
            <person name="Biggerstaff J."/>
            <person name="Eichhorn A."/>
            <person name="Ewing E."/>
            <person name="Shahan R."/>
            <person name="Soriano D."/>
            <person name="Stewart S."/>
            <person name="VanMol K."/>
            <person name="Walker R."/>
            <person name="Walters P."/>
            <person name="Elshahed M.S."/>
            <person name="Youssef N.H."/>
        </authorList>
    </citation>
    <scope>NUCLEOTIDE SEQUENCE</scope>
    <source>
        <strain evidence="12">Zod_Metabat.24</strain>
    </source>
</reference>
<comment type="cofactor">
    <cofactor evidence="1">
        <name>FMN</name>
        <dbReference type="ChEBI" id="CHEBI:58210"/>
    </cofactor>
</comment>
<gene>
    <name evidence="12" type="ORF">JW984_15590</name>
</gene>
<dbReference type="Pfam" id="PF00724">
    <property type="entry name" value="Oxidored_FMN"/>
    <property type="match status" value="1"/>
</dbReference>
<dbReference type="EMBL" id="JAFGIX010000085">
    <property type="protein sequence ID" value="MBN1574620.1"/>
    <property type="molecule type" value="Genomic_DNA"/>
</dbReference>
<proteinExistence type="inferred from homology"/>
<dbReference type="GO" id="GO:0051536">
    <property type="term" value="F:iron-sulfur cluster binding"/>
    <property type="evidence" value="ECO:0007669"/>
    <property type="project" value="UniProtKB-KW"/>
</dbReference>
<dbReference type="CDD" id="cd02803">
    <property type="entry name" value="OYE_like_FMN_family"/>
    <property type="match status" value="1"/>
</dbReference>
<evidence type="ECO:0000259" key="10">
    <source>
        <dbReference type="Pfam" id="PF00724"/>
    </source>
</evidence>
<keyword evidence="4" id="KW-0285">Flavoprotein</keyword>